<sequence>MFSSVNETSDGINNQSVFIADNLDNLQQQQQIDSLGLNYSYGNSSKLKRIEYGRTNGVTVELTTCMMIVAITKIRNLSTSITTAPMESERAEMRSID</sequence>
<accession>U9U0Z7</accession>
<dbReference type="EMBL" id="KI283345">
    <property type="protein sequence ID" value="ESA14000.1"/>
    <property type="molecule type" value="Genomic_DNA"/>
</dbReference>
<reference evidence="1" key="1">
    <citation type="submission" date="2013-07" db="EMBL/GenBank/DDBJ databases">
        <title>The genome of an arbuscular mycorrhizal fungus provides insights into the evolution of the oldest plant symbiosis.</title>
        <authorList>
            <consortium name="DOE Joint Genome Institute"/>
            <person name="Tisserant E."/>
            <person name="Malbreil M."/>
            <person name="Kuo A."/>
            <person name="Kohler A."/>
            <person name="Symeonidi A."/>
            <person name="Balestrini R."/>
            <person name="Charron P."/>
            <person name="Duensing N."/>
            <person name="Frei-dit-Frey N."/>
            <person name="Gianinazzi-Pearson V."/>
            <person name="Gilbert B."/>
            <person name="Handa Y."/>
            <person name="Hijri M."/>
            <person name="Kaul R."/>
            <person name="Kawaguchi M."/>
            <person name="Krajinski F."/>
            <person name="Lammers P."/>
            <person name="Lapierre D."/>
            <person name="Masclaux F.G."/>
            <person name="Murat C."/>
            <person name="Morin E."/>
            <person name="Ndikumana S."/>
            <person name="Pagni M."/>
            <person name="Petitpierre D."/>
            <person name="Requena N."/>
            <person name="Rosikiewicz P."/>
            <person name="Riley R."/>
            <person name="Saito K."/>
            <person name="San Clemente H."/>
            <person name="Shapiro H."/>
            <person name="van Tuinen D."/>
            <person name="Becard G."/>
            <person name="Bonfante P."/>
            <person name="Paszkowski U."/>
            <person name="Shachar-Hill Y."/>
            <person name="Young J.P."/>
            <person name="Sanders I.R."/>
            <person name="Henrissat B."/>
            <person name="Rensing S.A."/>
            <person name="Grigoriev I.V."/>
            <person name="Corradi N."/>
            <person name="Roux C."/>
            <person name="Martin F."/>
        </authorList>
    </citation>
    <scope>NUCLEOTIDE SEQUENCE</scope>
    <source>
        <strain evidence="1">DAOM 197198</strain>
    </source>
</reference>
<name>U9U0Z7_RHIID</name>
<organism evidence="1">
    <name type="scientific">Rhizophagus irregularis (strain DAOM 181602 / DAOM 197198 / MUCL 43194)</name>
    <name type="common">Arbuscular mycorrhizal fungus</name>
    <name type="synonym">Glomus intraradices</name>
    <dbReference type="NCBI Taxonomy" id="747089"/>
    <lineage>
        <taxon>Eukaryota</taxon>
        <taxon>Fungi</taxon>
        <taxon>Fungi incertae sedis</taxon>
        <taxon>Mucoromycota</taxon>
        <taxon>Glomeromycotina</taxon>
        <taxon>Glomeromycetes</taxon>
        <taxon>Glomerales</taxon>
        <taxon>Glomeraceae</taxon>
        <taxon>Rhizophagus</taxon>
    </lineage>
</organism>
<dbReference type="HOGENOM" id="CLU_2347776_0_0_1"/>
<protein>
    <submittedName>
        <fullName evidence="1">Uncharacterized protein</fullName>
    </submittedName>
</protein>
<evidence type="ECO:0000313" key="1">
    <source>
        <dbReference type="EMBL" id="ESA14000.1"/>
    </source>
</evidence>
<gene>
    <name evidence="1" type="ORF">GLOINDRAFT_25425</name>
</gene>
<proteinExistence type="predicted"/>
<dbReference type="AlphaFoldDB" id="U9U0Z7"/>